<protein>
    <submittedName>
        <fullName evidence="1">Uncharacterized protein</fullName>
    </submittedName>
</protein>
<accession>A0A4U0TMF0</accession>
<dbReference type="Proteomes" id="UP000308549">
    <property type="component" value="Unassembled WGS sequence"/>
</dbReference>
<evidence type="ECO:0000313" key="2">
    <source>
        <dbReference type="Proteomes" id="UP000308549"/>
    </source>
</evidence>
<comment type="caution">
    <text evidence="1">The sequence shown here is derived from an EMBL/GenBank/DDBJ whole genome shotgun (WGS) entry which is preliminary data.</text>
</comment>
<dbReference type="EMBL" id="NAJL01000063">
    <property type="protein sequence ID" value="TKA22936.1"/>
    <property type="molecule type" value="Genomic_DNA"/>
</dbReference>
<evidence type="ECO:0000313" key="1">
    <source>
        <dbReference type="EMBL" id="TKA22936.1"/>
    </source>
</evidence>
<reference evidence="1 2" key="1">
    <citation type="submission" date="2017-03" db="EMBL/GenBank/DDBJ databases">
        <title>Genomes of endolithic fungi from Antarctica.</title>
        <authorList>
            <person name="Coleine C."/>
            <person name="Masonjones S."/>
            <person name="Stajich J.E."/>
        </authorList>
    </citation>
    <scope>NUCLEOTIDE SEQUENCE [LARGE SCALE GENOMIC DNA]</scope>
    <source>
        <strain evidence="1 2">CCFEE 6315</strain>
    </source>
</reference>
<name>A0A4U0TMF0_9PEZI</name>
<gene>
    <name evidence="1" type="ORF">B0A50_07678</name>
</gene>
<proteinExistence type="predicted"/>
<dbReference type="AlphaFoldDB" id="A0A4U0TMF0"/>
<organism evidence="1 2">
    <name type="scientific">Salinomyces thailandicus</name>
    <dbReference type="NCBI Taxonomy" id="706561"/>
    <lineage>
        <taxon>Eukaryota</taxon>
        <taxon>Fungi</taxon>
        <taxon>Dikarya</taxon>
        <taxon>Ascomycota</taxon>
        <taxon>Pezizomycotina</taxon>
        <taxon>Dothideomycetes</taxon>
        <taxon>Dothideomycetidae</taxon>
        <taxon>Mycosphaerellales</taxon>
        <taxon>Teratosphaeriaceae</taxon>
        <taxon>Salinomyces</taxon>
    </lineage>
</organism>
<sequence>MPGAKKDSMPALPAAPIRVLQLREEIEAMQKDIQQSQARELNQILLSRLLIHVLEGVSDKLFSREYGKKFAQDVRAVMATRELDVYKVSEYLDNALNQLPRVDFEATVAGYMGKTEEDRDRIAALVEKMYVPLPDQQETEH</sequence>
<keyword evidence="2" id="KW-1185">Reference proteome</keyword>